<comment type="caution">
    <text evidence="2">The sequence shown here is derived from an EMBL/GenBank/DDBJ whole genome shotgun (WGS) entry which is preliminary data.</text>
</comment>
<sequence>MSSPSSSSYSSGDHFLRRLWFQLSSHNPVSACIRFFTLRVAPAVNAALSVEAIDREGVDEGELVGEVLGEDGIGNGGDLGVAVGRRRKGGEEEEDRGV</sequence>
<proteinExistence type="predicted"/>
<feature type="region of interest" description="Disordered" evidence="1">
    <location>
        <begin position="74"/>
        <end position="98"/>
    </location>
</feature>
<evidence type="ECO:0000313" key="2">
    <source>
        <dbReference type="EMBL" id="KAJ4843615.1"/>
    </source>
</evidence>
<reference evidence="2" key="2">
    <citation type="journal article" date="2023" name="Plants (Basel)">
        <title>Annotation of the Turnera subulata (Passifloraceae) Draft Genome Reveals the S-Locus Evolved after the Divergence of Turneroideae from Passifloroideae in a Stepwise Manner.</title>
        <authorList>
            <person name="Henning P.M."/>
            <person name="Roalson E.H."/>
            <person name="Mir W."/>
            <person name="McCubbin A.G."/>
            <person name="Shore J.S."/>
        </authorList>
    </citation>
    <scope>NUCLEOTIDE SEQUENCE</scope>
    <source>
        <strain evidence="2">F60SS</strain>
    </source>
</reference>
<dbReference type="Proteomes" id="UP001141552">
    <property type="component" value="Unassembled WGS sequence"/>
</dbReference>
<accession>A0A9Q0JK22</accession>
<evidence type="ECO:0000313" key="3">
    <source>
        <dbReference type="Proteomes" id="UP001141552"/>
    </source>
</evidence>
<organism evidence="2 3">
    <name type="scientific">Turnera subulata</name>
    <dbReference type="NCBI Taxonomy" id="218843"/>
    <lineage>
        <taxon>Eukaryota</taxon>
        <taxon>Viridiplantae</taxon>
        <taxon>Streptophyta</taxon>
        <taxon>Embryophyta</taxon>
        <taxon>Tracheophyta</taxon>
        <taxon>Spermatophyta</taxon>
        <taxon>Magnoliopsida</taxon>
        <taxon>eudicotyledons</taxon>
        <taxon>Gunneridae</taxon>
        <taxon>Pentapetalae</taxon>
        <taxon>rosids</taxon>
        <taxon>fabids</taxon>
        <taxon>Malpighiales</taxon>
        <taxon>Passifloraceae</taxon>
        <taxon>Turnera</taxon>
    </lineage>
</organism>
<gene>
    <name evidence="2" type="ORF">Tsubulata_025436</name>
</gene>
<protein>
    <submittedName>
        <fullName evidence="2">Uncharacterized protein</fullName>
    </submittedName>
</protein>
<reference evidence="2" key="1">
    <citation type="submission" date="2022-02" db="EMBL/GenBank/DDBJ databases">
        <authorList>
            <person name="Henning P.M."/>
            <person name="McCubbin A.G."/>
            <person name="Shore J.S."/>
        </authorList>
    </citation>
    <scope>NUCLEOTIDE SEQUENCE</scope>
    <source>
        <strain evidence="2">F60SS</strain>
        <tissue evidence="2">Leaves</tissue>
    </source>
</reference>
<evidence type="ECO:0000256" key="1">
    <source>
        <dbReference type="SAM" id="MobiDB-lite"/>
    </source>
</evidence>
<dbReference type="EMBL" id="JAKUCV010002193">
    <property type="protein sequence ID" value="KAJ4843615.1"/>
    <property type="molecule type" value="Genomic_DNA"/>
</dbReference>
<name>A0A9Q0JK22_9ROSI</name>
<dbReference type="OrthoDB" id="1700296at2759"/>
<dbReference type="AlphaFoldDB" id="A0A9Q0JK22"/>
<keyword evidence="3" id="KW-1185">Reference proteome</keyword>